<dbReference type="InterPro" id="IPR002912">
    <property type="entry name" value="ACT_dom"/>
</dbReference>
<dbReference type="InterPro" id="IPR045865">
    <property type="entry name" value="ACT-like_dom_sf"/>
</dbReference>
<evidence type="ECO:0000313" key="4">
    <source>
        <dbReference type="Proteomes" id="UP000257706"/>
    </source>
</evidence>
<feature type="domain" description="ACT" evidence="2">
    <location>
        <begin position="73"/>
        <end position="148"/>
    </location>
</feature>
<evidence type="ECO:0000256" key="1">
    <source>
        <dbReference type="ARBA" id="ARBA00023002"/>
    </source>
</evidence>
<evidence type="ECO:0000313" key="3">
    <source>
        <dbReference type="EMBL" id="HAE51247.1"/>
    </source>
</evidence>
<dbReference type="Pfam" id="PF00742">
    <property type="entry name" value="Homoserine_dh"/>
    <property type="match status" value="1"/>
</dbReference>
<dbReference type="CDD" id="cd04881">
    <property type="entry name" value="ACT_HSDH-Hom"/>
    <property type="match status" value="1"/>
</dbReference>
<comment type="caution">
    <text evidence="3">The sequence shown here is derived from an EMBL/GenBank/DDBJ whole genome shotgun (WGS) entry which is preliminary data.</text>
</comment>
<dbReference type="Gene3D" id="3.40.50.720">
    <property type="entry name" value="NAD(P)-binding Rossmann-like Domain"/>
    <property type="match status" value="1"/>
</dbReference>
<dbReference type="AlphaFoldDB" id="A0A3B9IV68"/>
<dbReference type="InterPro" id="IPR001342">
    <property type="entry name" value="HDH_cat"/>
</dbReference>
<sequence>NAVVAEGDAVGGTMFQGRGAGRGPTASAVVADLIDIARGHGGPAFAVPAFSVPALALGAPAAAPIDAHVGAFYIRLMVLDQPGVLADVARAFATEQVSLESLIQRGRSEVEAVPVVLTTHATSEAALRRALDTIAALPAVIEPPRMIRIENSL</sequence>
<proteinExistence type="predicted"/>
<dbReference type="GO" id="GO:0016491">
    <property type="term" value="F:oxidoreductase activity"/>
    <property type="evidence" value="ECO:0007669"/>
    <property type="project" value="UniProtKB-KW"/>
</dbReference>
<feature type="non-terminal residue" evidence="3">
    <location>
        <position position="1"/>
    </location>
</feature>
<dbReference type="Proteomes" id="UP000257706">
    <property type="component" value="Unassembled WGS sequence"/>
</dbReference>
<protein>
    <submittedName>
        <fullName evidence="3">Homoserine dehydrogenase</fullName>
    </submittedName>
</protein>
<gene>
    <name evidence="3" type="ORF">DCK97_27920</name>
</gene>
<organism evidence="3 4">
    <name type="scientific">Tistrella mobilis</name>
    <dbReference type="NCBI Taxonomy" id="171437"/>
    <lineage>
        <taxon>Bacteria</taxon>
        <taxon>Pseudomonadati</taxon>
        <taxon>Pseudomonadota</taxon>
        <taxon>Alphaproteobacteria</taxon>
        <taxon>Geminicoccales</taxon>
        <taxon>Geminicoccaceae</taxon>
        <taxon>Tistrella</taxon>
    </lineage>
</organism>
<dbReference type="SUPFAM" id="SSF55021">
    <property type="entry name" value="ACT-like"/>
    <property type="match status" value="1"/>
</dbReference>
<dbReference type="Gene3D" id="3.30.70.260">
    <property type="match status" value="1"/>
</dbReference>
<keyword evidence="1" id="KW-0560">Oxidoreductase</keyword>
<name>A0A3B9IV68_9PROT</name>
<dbReference type="EMBL" id="DMAI01000463">
    <property type="protein sequence ID" value="HAE51247.1"/>
    <property type="molecule type" value="Genomic_DNA"/>
</dbReference>
<dbReference type="Pfam" id="PF01842">
    <property type="entry name" value="ACT"/>
    <property type="match status" value="1"/>
</dbReference>
<reference evidence="3 4" key="1">
    <citation type="journal article" date="2018" name="Nat. Biotechnol.">
        <title>A standardized bacterial taxonomy based on genome phylogeny substantially revises the tree of life.</title>
        <authorList>
            <person name="Parks D.H."/>
            <person name="Chuvochina M."/>
            <person name="Waite D.W."/>
            <person name="Rinke C."/>
            <person name="Skarshewski A."/>
            <person name="Chaumeil P.A."/>
            <person name="Hugenholtz P."/>
        </authorList>
    </citation>
    <scope>NUCLEOTIDE SEQUENCE [LARGE SCALE GENOMIC DNA]</scope>
    <source>
        <strain evidence="3">UBA8739</strain>
    </source>
</reference>
<accession>A0A3B9IV68</accession>
<dbReference type="GO" id="GO:0006520">
    <property type="term" value="P:amino acid metabolic process"/>
    <property type="evidence" value="ECO:0007669"/>
    <property type="project" value="InterPro"/>
</dbReference>
<dbReference type="PROSITE" id="PS51671">
    <property type="entry name" value="ACT"/>
    <property type="match status" value="1"/>
</dbReference>
<evidence type="ECO:0000259" key="2">
    <source>
        <dbReference type="PROSITE" id="PS51671"/>
    </source>
</evidence>